<organism evidence="3 4">
    <name type="scientific">Fictibacillus aquaticus</name>
    <dbReference type="NCBI Taxonomy" id="2021314"/>
    <lineage>
        <taxon>Bacteria</taxon>
        <taxon>Bacillati</taxon>
        <taxon>Bacillota</taxon>
        <taxon>Bacilli</taxon>
        <taxon>Bacillales</taxon>
        <taxon>Fictibacillaceae</taxon>
        <taxon>Fictibacillus</taxon>
    </lineage>
</organism>
<evidence type="ECO:0000256" key="1">
    <source>
        <dbReference type="SAM" id="MobiDB-lite"/>
    </source>
</evidence>
<gene>
    <name evidence="3" type="ORF">CGZ90_16270</name>
</gene>
<sequence>MMKRTFSIILVSSLFLAGCGTSLNRATVDEKTADMAVKKETTADIAEKEENTDTQEKVEAIEESSAVEPESEEVPESEDGSGAVIVPESSMSGDDAVSGSVPEEVKREVMAVLKEQIAAYNASQLDRYMNTLSKNAVGFDYEKEKLHMQTAFEQLDSKMELVDHSFDKYDEQGFVTVITLVKADNIVKATGKRVQTVMQNANIFQKEPGGWKMTASLIIE</sequence>
<evidence type="ECO:0000313" key="3">
    <source>
        <dbReference type="EMBL" id="OYD56567.1"/>
    </source>
</evidence>
<evidence type="ECO:0000256" key="2">
    <source>
        <dbReference type="SAM" id="SignalP"/>
    </source>
</evidence>
<dbReference type="RefSeq" id="WP_094253583.1">
    <property type="nucleotide sequence ID" value="NZ_JBHLXL010000002.1"/>
</dbReference>
<dbReference type="OrthoDB" id="2839093at2"/>
<comment type="caution">
    <text evidence="3">The sequence shown here is derived from an EMBL/GenBank/DDBJ whole genome shotgun (WGS) entry which is preliminary data.</text>
</comment>
<name>A0A235F6J9_9BACL</name>
<feature type="compositionally biased region" description="Basic and acidic residues" evidence="1">
    <location>
        <begin position="41"/>
        <end position="60"/>
    </location>
</feature>
<protein>
    <recommendedName>
        <fullName evidence="5">Nuclear transport factor 2 family protein</fullName>
    </recommendedName>
</protein>
<dbReference type="Proteomes" id="UP000215059">
    <property type="component" value="Unassembled WGS sequence"/>
</dbReference>
<keyword evidence="2" id="KW-0732">Signal</keyword>
<feature type="signal peptide" evidence="2">
    <location>
        <begin position="1"/>
        <end position="17"/>
    </location>
</feature>
<dbReference type="PROSITE" id="PS51257">
    <property type="entry name" value="PROKAR_LIPOPROTEIN"/>
    <property type="match status" value="1"/>
</dbReference>
<feature type="compositionally biased region" description="Acidic residues" evidence="1">
    <location>
        <begin position="69"/>
        <end position="79"/>
    </location>
</feature>
<proteinExistence type="predicted"/>
<dbReference type="Gene3D" id="3.10.450.50">
    <property type="match status" value="1"/>
</dbReference>
<dbReference type="AlphaFoldDB" id="A0A235F6J9"/>
<evidence type="ECO:0008006" key="5">
    <source>
        <dbReference type="Google" id="ProtNLM"/>
    </source>
</evidence>
<evidence type="ECO:0000313" key="4">
    <source>
        <dbReference type="Proteomes" id="UP000215059"/>
    </source>
</evidence>
<dbReference type="EMBL" id="NOII01000011">
    <property type="protein sequence ID" value="OYD56567.1"/>
    <property type="molecule type" value="Genomic_DNA"/>
</dbReference>
<feature type="chain" id="PRO_5038720316" description="Nuclear transport factor 2 family protein" evidence="2">
    <location>
        <begin position="18"/>
        <end position="220"/>
    </location>
</feature>
<accession>A0A235F6J9</accession>
<reference evidence="3 4" key="1">
    <citation type="submission" date="2017-07" db="EMBL/GenBank/DDBJ databases">
        <title>Fictibacillus sp. nov. GDSW-R2A3 Genome sequencing and assembly.</title>
        <authorList>
            <person name="Mayilraj S."/>
        </authorList>
    </citation>
    <scope>NUCLEOTIDE SEQUENCE [LARGE SCALE GENOMIC DNA]</scope>
    <source>
        <strain evidence="3 4">GDSW-R2A3</strain>
    </source>
</reference>
<keyword evidence="4" id="KW-1185">Reference proteome</keyword>
<dbReference type="InterPro" id="IPR032710">
    <property type="entry name" value="NTF2-like_dom_sf"/>
</dbReference>
<feature type="region of interest" description="Disordered" evidence="1">
    <location>
        <begin position="41"/>
        <end position="101"/>
    </location>
</feature>
<dbReference type="SUPFAM" id="SSF54427">
    <property type="entry name" value="NTF2-like"/>
    <property type="match status" value="1"/>
</dbReference>